<protein>
    <submittedName>
        <fullName evidence="2">Uncharacterized protein</fullName>
    </submittedName>
</protein>
<feature type="region of interest" description="Disordered" evidence="1">
    <location>
        <begin position="1"/>
        <end position="24"/>
    </location>
</feature>
<name>A0A316V500_9BASI</name>
<dbReference type="EMBL" id="KZ819605">
    <property type="protein sequence ID" value="PWN32610.1"/>
    <property type="molecule type" value="Genomic_DNA"/>
</dbReference>
<dbReference type="RefSeq" id="XP_025352912.1">
    <property type="nucleotide sequence ID" value="XM_025501083.1"/>
</dbReference>
<gene>
    <name evidence="2" type="ORF">FA14DRAFT_181292</name>
</gene>
<evidence type="ECO:0000256" key="1">
    <source>
        <dbReference type="SAM" id="MobiDB-lite"/>
    </source>
</evidence>
<evidence type="ECO:0000313" key="3">
    <source>
        <dbReference type="Proteomes" id="UP000245771"/>
    </source>
</evidence>
<dbReference type="InParanoid" id="A0A316V500"/>
<evidence type="ECO:0000313" key="2">
    <source>
        <dbReference type="EMBL" id="PWN32610.1"/>
    </source>
</evidence>
<proteinExistence type="predicted"/>
<dbReference type="Proteomes" id="UP000245771">
    <property type="component" value="Unassembled WGS sequence"/>
</dbReference>
<feature type="compositionally biased region" description="Basic and acidic residues" evidence="1">
    <location>
        <begin position="65"/>
        <end position="113"/>
    </location>
</feature>
<dbReference type="STRING" id="1280837.A0A316V500"/>
<sequence>MSTPKEKDRDNDDDRGGKRQKVAIDEDEWARFQAEVLDSVALLPQKTFTQNASTTIEAEPVLNNNKEDVSQPEPKSKDDLEGPRQKAEREAKEEILSRLDEEERAQEEADQRVQALKDRLQRIREKRKAGKTTKQAT</sequence>
<dbReference type="GeneID" id="37022864"/>
<reference evidence="2 3" key="1">
    <citation type="journal article" date="2018" name="Mol. Biol. Evol.">
        <title>Broad Genomic Sampling Reveals a Smut Pathogenic Ancestry of the Fungal Clade Ustilaginomycotina.</title>
        <authorList>
            <person name="Kijpornyongpan T."/>
            <person name="Mondo S.J."/>
            <person name="Barry K."/>
            <person name="Sandor L."/>
            <person name="Lee J."/>
            <person name="Lipzen A."/>
            <person name="Pangilinan J."/>
            <person name="LaButti K."/>
            <person name="Hainaut M."/>
            <person name="Henrissat B."/>
            <person name="Grigoriev I.V."/>
            <person name="Spatafora J.W."/>
            <person name="Aime M.C."/>
        </authorList>
    </citation>
    <scope>NUCLEOTIDE SEQUENCE [LARGE SCALE GENOMIC DNA]</scope>
    <source>
        <strain evidence="2 3">MCA 3882</strain>
    </source>
</reference>
<organism evidence="2 3">
    <name type="scientific">Meira miltonrushii</name>
    <dbReference type="NCBI Taxonomy" id="1280837"/>
    <lineage>
        <taxon>Eukaryota</taxon>
        <taxon>Fungi</taxon>
        <taxon>Dikarya</taxon>
        <taxon>Basidiomycota</taxon>
        <taxon>Ustilaginomycotina</taxon>
        <taxon>Exobasidiomycetes</taxon>
        <taxon>Exobasidiales</taxon>
        <taxon>Brachybasidiaceae</taxon>
        <taxon>Meira</taxon>
    </lineage>
</organism>
<accession>A0A316V500</accession>
<feature type="compositionally biased region" description="Basic and acidic residues" evidence="1">
    <location>
        <begin position="1"/>
        <end position="17"/>
    </location>
</feature>
<dbReference type="AlphaFoldDB" id="A0A316V500"/>
<dbReference type="OrthoDB" id="5978656at2759"/>
<keyword evidence="3" id="KW-1185">Reference proteome</keyword>
<feature type="region of interest" description="Disordered" evidence="1">
    <location>
        <begin position="50"/>
        <end position="113"/>
    </location>
</feature>